<protein>
    <submittedName>
        <fullName evidence="2">Putative ABC transport system substrate-binding protein</fullName>
    </submittedName>
</protein>
<dbReference type="RefSeq" id="WP_092360334.1">
    <property type="nucleotide sequence ID" value="NZ_CABJCG010000007.1"/>
</dbReference>
<dbReference type="PROSITE" id="PS51257">
    <property type="entry name" value="PROKAR_LIPOPROTEIN"/>
    <property type="match status" value="1"/>
</dbReference>
<dbReference type="EMBL" id="FOIM01000001">
    <property type="protein sequence ID" value="SES94101.1"/>
    <property type="molecule type" value="Genomic_DNA"/>
</dbReference>
<dbReference type="STRING" id="460384.SAMN05216313_10156"/>
<dbReference type="InterPro" id="IPR028082">
    <property type="entry name" value="Peripla_BP_I"/>
</dbReference>
<dbReference type="SUPFAM" id="SSF53822">
    <property type="entry name" value="Periplasmic binding protein-like I"/>
    <property type="match status" value="1"/>
</dbReference>
<proteinExistence type="predicted"/>
<dbReference type="PANTHER" id="PTHR35271">
    <property type="entry name" value="ABC TRANSPORTER, SUBSTRATE-BINDING LIPOPROTEIN-RELATED"/>
    <property type="match status" value="1"/>
</dbReference>
<dbReference type="Proteomes" id="UP000198508">
    <property type="component" value="Unassembled WGS sequence"/>
</dbReference>
<keyword evidence="1" id="KW-0732">Signal</keyword>
<dbReference type="Gene3D" id="3.40.50.2300">
    <property type="match status" value="2"/>
</dbReference>
<gene>
    <name evidence="2" type="ORF">SAMN05216313_10156</name>
</gene>
<sequence length="369" mass="38279">MKKSIAILLTAALGASLLTGCVTKATDTTTTAAADTTAVTETATEADTAAETEKETETTAEAKADGYTIGIGQFAEHGSLDNCREGFILGLKEAGIEEGKNLTILYENSQADGGTASQIATTFAGKQVDLMCGIATPMAQAQYGVAKKSGIPVIFTAVTDPVAAELATEDGTPVGEITGTSDKLPVEAQLKMIREILPDAKTIGIMYTTSEVNSESTIAEYKALAPSYGFEIVESGISASSDIPLAADALLGKVDCMTNLTDNTVVASLPVILDKANAKNIPVFGSEIEQVKIGCLAAMGLDYIELGKQTGLMAAQVLKGEAKASELKYEILKEAAFYGNTKVAENLGVTLPDSLTGEAAEMFDSISTQ</sequence>
<dbReference type="InterPro" id="IPR007487">
    <property type="entry name" value="ABC_transpt-TYRBP-like"/>
</dbReference>
<evidence type="ECO:0000313" key="2">
    <source>
        <dbReference type="EMBL" id="SES94101.1"/>
    </source>
</evidence>
<organism evidence="2 3">
    <name type="scientific">Enterocloster lavalensis</name>
    <dbReference type="NCBI Taxonomy" id="460384"/>
    <lineage>
        <taxon>Bacteria</taxon>
        <taxon>Bacillati</taxon>
        <taxon>Bacillota</taxon>
        <taxon>Clostridia</taxon>
        <taxon>Lachnospirales</taxon>
        <taxon>Lachnospiraceae</taxon>
        <taxon>Enterocloster</taxon>
    </lineage>
</organism>
<feature type="chain" id="PRO_5044372457" evidence="1">
    <location>
        <begin position="25"/>
        <end position="369"/>
    </location>
</feature>
<name>A0A1I0AIK0_9FIRM</name>
<dbReference type="CDD" id="cd06325">
    <property type="entry name" value="PBP1_ABC_unchar_transporter"/>
    <property type="match status" value="1"/>
</dbReference>
<dbReference type="PANTHER" id="PTHR35271:SF1">
    <property type="entry name" value="ABC TRANSPORTER, SUBSTRATE-BINDING LIPOPROTEIN"/>
    <property type="match status" value="1"/>
</dbReference>
<evidence type="ECO:0000313" key="3">
    <source>
        <dbReference type="Proteomes" id="UP000198508"/>
    </source>
</evidence>
<reference evidence="3" key="1">
    <citation type="submission" date="2016-10" db="EMBL/GenBank/DDBJ databases">
        <authorList>
            <person name="Varghese N."/>
            <person name="Submissions S."/>
        </authorList>
    </citation>
    <scope>NUCLEOTIDE SEQUENCE [LARGE SCALE GENOMIC DNA]</scope>
    <source>
        <strain evidence="3">NLAE-zl-G277</strain>
    </source>
</reference>
<keyword evidence="3" id="KW-1185">Reference proteome</keyword>
<dbReference type="AlphaFoldDB" id="A0A1I0AIK0"/>
<feature type="signal peptide" evidence="1">
    <location>
        <begin position="1"/>
        <end position="24"/>
    </location>
</feature>
<evidence type="ECO:0000256" key="1">
    <source>
        <dbReference type="SAM" id="SignalP"/>
    </source>
</evidence>
<dbReference type="Pfam" id="PF04392">
    <property type="entry name" value="ABC_sub_bind"/>
    <property type="match status" value="1"/>
</dbReference>
<accession>A0A1I0AIK0</accession>
<dbReference type="GeneID" id="93277887"/>